<keyword evidence="1" id="KW-1133">Transmembrane helix</keyword>
<sequence>MRVAGRLVDDITLEVGPPTPVAVVLRVGFEATELDTVDTLATLDVIVGVSCGKFGVRILIFVVLSFAVENDFPNGIGLICRGAAPAPAVAVKGVATANRGPVVATDVVLNCVCARGCDVATFGEYTNVAWCGRGGKIVATSNKALTRRNANSYTHTSHGSCSNVSSWQISGLRGWPSYLPIARIEVAAAVLAVCDVFKAIGVPLAPLPPTLIALIAVTPPLVTKVPAPLAAAGVKLLKEIPLATFETAAAATASIVVVLICVILAATGFKANKFVTFVGFFNCMGGGANCELLDVVYMGGVGTSVGVVVVAALITINNIMEREDNLQYDDFIKNKTIKLHNIYLNPEILGLSRLSYSYQIPLCLEHPIYRI</sequence>
<reference evidence="2" key="2">
    <citation type="submission" date="2020-05" db="UniProtKB">
        <authorList>
            <consortium name="EnsemblMetazoa"/>
        </authorList>
    </citation>
    <scope>IDENTIFICATION</scope>
    <source>
        <strain evidence="2">IAEA</strain>
    </source>
</reference>
<organism evidence="2 3">
    <name type="scientific">Glossina pallidipes</name>
    <name type="common">Tsetse fly</name>
    <dbReference type="NCBI Taxonomy" id="7398"/>
    <lineage>
        <taxon>Eukaryota</taxon>
        <taxon>Metazoa</taxon>
        <taxon>Ecdysozoa</taxon>
        <taxon>Arthropoda</taxon>
        <taxon>Hexapoda</taxon>
        <taxon>Insecta</taxon>
        <taxon>Pterygota</taxon>
        <taxon>Neoptera</taxon>
        <taxon>Endopterygota</taxon>
        <taxon>Diptera</taxon>
        <taxon>Brachycera</taxon>
        <taxon>Muscomorpha</taxon>
        <taxon>Hippoboscoidea</taxon>
        <taxon>Glossinidae</taxon>
        <taxon>Glossina</taxon>
    </lineage>
</organism>
<reference evidence="3" key="1">
    <citation type="submission" date="2014-03" db="EMBL/GenBank/DDBJ databases">
        <authorList>
            <person name="Aksoy S."/>
            <person name="Warren W."/>
            <person name="Wilson R.K."/>
        </authorList>
    </citation>
    <scope>NUCLEOTIDE SEQUENCE [LARGE SCALE GENOMIC DNA]</scope>
    <source>
        <strain evidence="3">IAEA</strain>
    </source>
</reference>
<evidence type="ECO:0000256" key="1">
    <source>
        <dbReference type="SAM" id="Phobius"/>
    </source>
</evidence>
<dbReference type="VEuPathDB" id="VectorBase:GPAI023362"/>
<keyword evidence="1" id="KW-0812">Transmembrane</keyword>
<evidence type="ECO:0000313" key="3">
    <source>
        <dbReference type="Proteomes" id="UP000092445"/>
    </source>
</evidence>
<dbReference type="Proteomes" id="UP000092445">
    <property type="component" value="Unassembled WGS sequence"/>
</dbReference>
<keyword evidence="1" id="KW-0472">Membrane</keyword>
<accession>A0A1A9ZS79</accession>
<proteinExistence type="predicted"/>
<dbReference type="AlphaFoldDB" id="A0A1A9ZS79"/>
<name>A0A1A9ZS79_GLOPL</name>
<feature type="transmembrane region" description="Helical" evidence="1">
    <location>
        <begin position="248"/>
        <end position="269"/>
    </location>
</feature>
<keyword evidence="3" id="KW-1185">Reference proteome</keyword>
<feature type="transmembrane region" description="Helical" evidence="1">
    <location>
        <begin position="295"/>
        <end position="316"/>
    </location>
</feature>
<dbReference type="EnsemblMetazoa" id="GPAI023362-RA">
    <property type="protein sequence ID" value="GPAI023362-PA"/>
    <property type="gene ID" value="GPAI023362"/>
</dbReference>
<evidence type="ECO:0000313" key="2">
    <source>
        <dbReference type="EnsemblMetazoa" id="GPAI023362-PA"/>
    </source>
</evidence>
<protein>
    <submittedName>
        <fullName evidence="2">Uncharacterized protein</fullName>
    </submittedName>
</protein>